<evidence type="ECO:0000313" key="4">
    <source>
        <dbReference type="Proteomes" id="UP001596105"/>
    </source>
</evidence>
<dbReference type="EMBL" id="JBHSMH010000049">
    <property type="protein sequence ID" value="MFC5470027.1"/>
    <property type="molecule type" value="Genomic_DNA"/>
</dbReference>
<protein>
    <submittedName>
        <fullName evidence="3">FecR domain-containing protein</fullName>
    </submittedName>
</protein>
<dbReference type="RefSeq" id="WP_209749383.1">
    <property type="nucleotide sequence ID" value="NZ_JBHSMH010000049.1"/>
</dbReference>
<evidence type="ECO:0000313" key="3">
    <source>
        <dbReference type="EMBL" id="MFC5470027.1"/>
    </source>
</evidence>
<reference evidence="4" key="1">
    <citation type="journal article" date="2019" name="Int. J. Syst. Evol. Microbiol.">
        <title>The Global Catalogue of Microorganisms (GCM) 10K type strain sequencing project: providing services to taxonomists for standard genome sequencing and annotation.</title>
        <authorList>
            <consortium name="The Broad Institute Genomics Platform"/>
            <consortium name="The Broad Institute Genome Sequencing Center for Infectious Disease"/>
            <person name="Wu L."/>
            <person name="Ma J."/>
        </authorList>
    </citation>
    <scope>NUCLEOTIDE SEQUENCE [LARGE SCALE GENOMIC DNA]</scope>
    <source>
        <strain evidence="4">CCUG 57113</strain>
    </source>
</reference>
<gene>
    <name evidence="3" type="ORF">ACFPPD_15025</name>
</gene>
<feature type="region of interest" description="Disordered" evidence="1">
    <location>
        <begin position="315"/>
        <end position="366"/>
    </location>
</feature>
<proteinExistence type="predicted"/>
<dbReference type="Proteomes" id="UP001596105">
    <property type="component" value="Unassembled WGS sequence"/>
</dbReference>
<sequence length="366" mass="39707">MLKKVIPIFLSFIIGFSAIGSFEGESSAASSRVAVIKELKGSVKVKKAGGSKEFTAFAKMSLSEGDILAVGANASAVLAFANGPSEDDRMTVSANSTLTFSKLSNSKGTTTKVSLFNGKAWVDVKSISSKNDEFTLETPTAIMGVRGTHLLVTIDPVSGATHLTVAAGVVNTKTTDPSNPDEQNVYPTQNALISKDNKEQSEVTIAVADVELLMKKLDGTIASAILKAGGEIQLENDRKMKQYLDELAPSSNDPENDRIKTNVESILGAIADQALNNGLITRARLNEILAEVKAQSGTDIDLNKKTITLSDKEKLAQKEQRKKDEEARQRAIKQKEKEEKERHQELAEKLEKESKEKEEKNKQTLQ</sequence>
<evidence type="ECO:0000259" key="2">
    <source>
        <dbReference type="Pfam" id="PF04773"/>
    </source>
</evidence>
<dbReference type="PANTHER" id="PTHR38731">
    <property type="entry name" value="LIPL45-RELATED LIPOPROTEIN-RELATED"/>
    <property type="match status" value="1"/>
</dbReference>
<dbReference type="Gene3D" id="2.60.120.1440">
    <property type="match status" value="1"/>
</dbReference>
<comment type="caution">
    <text evidence="3">The sequence shown here is derived from an EMBL/GenBank/DDBJ whole genome shotgun (WGS) entry which is preliminary data.</text>
</comment>
<keyword evidence="4" id="KW-1185">Reference proteome</keyword>
<name>A0ABW0LYF4_9BACL</name>
<dbReference type="PANTHER" id="PTHR38731:SF1">
    <property type="entry name" value="FECR PROTEIN DOMAIN-CONTAINING PROTEIN"/>
    <property type="match status" value="1"/>
</dbReference>
<accession>A0ABW0LYF4</accession>
<dbReference type="Pfam" id="PF04773">
    <property type="entry name" value="FecR"/>
    <property type="match status" value="1"/>
</dbReference>
<feature type="domain" description="FecR protein" evidence="2">
    <location>
        <begin position="68"/>
        <end position="170"/>
    </location>
</feature>
<dbReference type="InterPro" id="IPR006860">
    <property type="entry name" value="FecR"/>
</dbReference>
<evidence type="ECO:0000256" key="1">
    <source>
        <dbReference type="SAM" id="MobiDB-lite"/>
    </source>
</evidence>
<organism evidence="3 4">
    <name type="scientific">Cohnella suwonensis</name>
    <dbReference type="NCBI Taxonomy" id="696072"/>
    <lineage>
        <taxon>Bacteria</taxon>
        <taxon>Bacillati</taxon>
        <taxon>Bacillota</taxon>
        <taxon>Bacilli</taxon>
        <taxon>Bacillales</taxon>
        <taxon>Paenibacillaceae</taxon>
        <taxon>Cohnella</taxon>
    </lineage>
</organism>